<dbReference type="RefSeq" id="WP_145084791.1">
    <property type="nucleotide sequence ID" value="NZ_CP036274.1"/>
</dbReference>
<protein>
    <submittedName>
        <fullName evidence="1">Uncharacterized protein</fullName>
    </submittedName>
</protein>
<accession>A0A517Y5S7</accession>
<proteinExistence type="predicted"/>
<organism evidence="1 2">
    <name type="scientific">Anatilimnocola aggregata</name>
    <dbReference type="NCBI Taxonomy" id="2528021"/>
    <lineage>
        <taxon>Bacteria</taxon>
        <taxon>Pseudomonadati</taxon>
        <taxon>Planctomycetota</taxon>
        <taxon>Planctomycetia</taxon>
        <taxon>Pirellulales</taxon>
        <taxon>Pirellulaceae</taxon>
        <taxon>Anatilimnocola</taxon>
    </lineage>
</organism>
<sequence length="119" mass="13285">MNAQVLKERTESILEAIAAFESQQDDNMLGLLVAVAADGPVPEKLSRVVERIEIAARLAGQGESQEQQNRIAQLFADVEEFRRLPDPASRREFTGTFEEPYVLRDLQGHARRLANLPIG</sequence>
<dbReference type="EMBL" id="CP036274">
    <property type="protein sequence ID" value="QDU25594.1"/>
    <property type="molecule type" value="Genomic_DNA"/>
</dbReference>
<dbReference type="AlphaFoldDB" id="A0A517Y5S7"/>
<reference evidence="1 2" key="1">
    <citation type="submission" date="2019-02" db="EMBL/GenBank/DDBJ databases">
        <title>Deep-cultivation of Planctomycetes and their phenomic and genomic characterization uncovers novel biology.</title>
        <authorList>
            <person name="Wiegand S."/>
            <person name="Jogler M."/>
            <person name="Boedeker C."/>
            <person name="Pinto D."/>
            <person name="Vollmers J."/>
            <person name="Rivas-Marin E."/>
            <person name="Kohn T."/>
            <person name="Peeters S.H."/>
            <person name="Heuer A."/>
            <person name="Rast P."/>
            <person name="Oberbeckmann S."/>
            <person name="Bunk B."/>
            <person name="Jeske O."/>
            <person name="Meyerdierks A."/>
            <person name="Storesund J.E."/>
            <person name="Kallscheuer N."/>
            <person name="Luecker S."/>
            <person name="Lage O.M."/>
            <person name="Pohl T."/>
            <person name="Merkel B.J."/>
            <person name="Hornburger P."/>
            <person name="Mueller R.-W."/>
            <person name="Bruemmer F."/>
            <person name="Labrenz M."/>
            <person name="Spormann A.M."/>
            <person name="Op den Camp H."/>
            <person name="Overmann J."/>
            <person name="Amann R."/>
            <person name="Jetten M.S.M."/>
            <person name="Mascher T."/>
            <person name="Medema M.H."/>
            <person name="Devos D.P."/>
            <person name="Kaster A.-K."/>
            <person name="Ovreas L."/>
            <person name="Rohde M."/>
            <person name="Galperin M.Y."/>
            <person name="Jogler C."/>
        </authorList>
    </citation>
    <scope>NUCLEOTIDE SEQUENCE [LARGE SCALE GENOMIC DNA]</scope>
    <source>
        <strain evidence="1 2">ETA_A8</strain>
    </source>
</reference>
<dbReference type="KEGG" id="aagg:ETAA8_06640"/>
<evidence type="ECO:0000313" key="2">
    <source>
        <dbReference type="Proteomes" id="UP000315017"/>
    </source>
</evidence>
<name>A0A517Y5S7_9BACT</name>
<dbReference type="Proteomes" id="UP000315017">
    <property type="component" value="Chromosome"/>
</dbReference>
<keyword evidence="2" id="KW-1185">Reference proteome</keyword>
<evidence type="ECO:0000313" key="1">
    <source>
        <dbReference type="EMBL" id="QDU25594.1"/>
    </source>
</evidence>
<gene>
    <name evidence="1" type="ORF">ETAA8_06640</name>
</gene>